<proteinExistence type="predicted"/>
<keyword evidence="2" id="KW-0472">Membrane</keyword>
<dbReference type="Proteomes" id="UP001458880">
    <property type="component" value="Unassembled WGS sequence"/>
</dbReference>
<feature type="transmembrane region" description="Helical" evidence="2">
    <location>
        <begin position="125"/>
        <end position="146"/>
    </location>
</feature>
<protein>
    <submittedName>
        <fullName evidence="3">Uncharacterized protein</fullName>
    </submittedName>
</protein>
<keyword evidence="4" id="KW-1185">Reference proteome</keyword>
<evidence type="ECO:0000313" key="4">
    <source>
        <dbReference type="Proteomes" id="UP001458880"/>
    </source>
</evidence>
<keyword evidence="2" id="KW-0812">Transmembrane</keyword>
<accession>A0AAW1JC80</accession>
<evidence type="ECO:0000256" key="2">
    <source>
        <dbReference type="SAM" id="Phobius"/>
    </source>
</evidence>
<comment type="caution">
    <text evidence="3">The sequence shown here is derived from an EMBL/GenBank/DDBJ whole genome shotgun (WGS) entry which is preliminary data.</text>
</comment>
<keyword evidence="2" id="KW-1133">Transmembrane helix</keyword>
<dbReference type="EMBL" id="JASPKY010000438">
    <property type="protein sequence ID" value="KAK9700405.1"/>
    <property type="molecule type" value="Genomic_DNA"/>
</dbReference>
<sequence length="154" mass="17496">MNTIQLVGMRRGNVQTCTGPQKFWRAPRRTGAEMGQSSAECDPKSDPKDASSFASCYHCQRRQGILTALSAECDPKSDPKDASSFASCYHCQRRQGILTALKNYSLQFKELFQIQNAKLRKLKRIGLVLPNFMEHIIIDFMLLRLFGNAMFSRK</sequence>
<evidence type="ECO:0000256" key="1">
    <source>
        <dbReference type="SAM" id="MobiDB-lite"/>
    </source>
</evidence>
<name>A0AAW1JC80_POPJA</name>
<reference evidence="3 4" key="1">
    <citation type="journal article" date="2024" name="BMC Genomics">
        <title>De novo assembly and annotation of Popillia japonica's genome with initial clues to its potential as an invasive pest.</title>
        <authorList>
            <person name="Cucini C."/>
            <person name="Boschi S."/>
            <person name="Funari R."/>
            <person name="Cardaioli E."/>
            <person name="Iannotti N."/>
            <person name="Marturano G."/>
            <person name="Paoli F."/>
            <person name="Bruttini M."/>
            <person name="Carapelli A."/>
            <person name="Frati F."/>
            <person name="Nardi F."/>
        </authorList>
    </citation>
    <scope>NUCLEOTIDE SEQUENCE [LARGE SCALE GENOMIC DNA]</scope>
    <source>
        <strain evidence="3">DMR45628</strain>
    </source>
</reference>
<gene>
    <name evidence="3" type="ORF">QE152_g31253</name>
</gene>
<feature type="region of interest" description="Disordered" evidence="1">
    <location>
        <begin position="28"/>
        <end position="49"/>
    </location>
</feature>
<evidence type="ECO:0000313" key="3">
    <source>
        <dbReference type="EMBL" id="KAK9700405.1"/>
    </source>
</evidence>
<organism evidence="3 4">
    <name type="scientific">Popillia japonica</name>
    <name type="common">Japanese beetle</name>
    <dbReference type="NCBI Taxonomy" id="7064"/>
    <lineage>
        <taxon>Eukaryota</taxon>
        <taxon>Metazoa</taxon>
        <taxon>Ecdysozoa</taxon>
        <taxon>Arthropoda</taxon>
        <taxon>Hexapoda</taxon>
        <taxon>Insecta</taxon>
        <taxon>Pterygota</taxon>
        <taxon>Neoptera</taxon>
        <taxon>Endopterygota</taxon>
        <taxon>Coleoptera</taxon>
        <taxon>Polyphaga</taxon>
        <taxon>Scarabaeiformia</taxon>
        <taxon>Scarabaeidae</taxon>
        <taxon>Rutelinae</taxon>
        <taxon>Popillia</taxon>
    </lineage>
</organism>
<dbReference type="AlphaFoldDB" id="A0AAW1JC80"/>